<accession>A0ABW2BG75</accession>
<dbReference type="Gene3D" id="3.40.50.2300">
    <property type="match status" value="1"/>
</dbReference>
<dbReference type="SMART" id="SM00448">
    <property type="entry name" value="REC"/>
    <property type="match status" value="1"/>
</dbReference>
<feature type="domain" description="Response regulatory" evidence="2">
    <location>
        <begin position="10"/>
        <end position="121"/>
    </location>
</feature>
<evidence type="ECO:0000259" key="2">
    <source>
        <dbReference type="PROSITE" id="PS50110"/>
    </source>
</evidence>
<dbReference type="PROSITE" id="PS50110">
    <property type="entry name" value="RESPONSE_REGULATORY"/>
    <property type="match status" value="1"/>
</dbReference>
<dbReference type="InterPro" id="IPR011006">
    <property type="entry name" value="CheY-like_superfamily"/>
</dbReference>
<keyword evidence="1" id="KW-0597">Phosphoprotein</keyword>
<feature type="modified residue" description="4-aspartylphosphate" evidence="1">
    <location>
        <position position="61"/>
    </location>
</feature>
<name>A0ABW2BG75_9HYPH</name>
<evidence type="ECO:0000256" key="1">
    <source>
        <dbReference type="PROSITE-ProRule" id="PRU00169"/>
    </source>
</evidence>
<organism evidence="3 4">
    <name type="scientific">Methylobacterium komagatae</name>
    <dbReference type="NCBI Taxonomy" id="374425"/>
    <lineage>
        <taxon>Bacteria</taxon>
        <taxon>Pseudomonadati</taxon>
        <taxon>Pseudomonadota</taxon>
        <taxon>Alphaproteobacteria</taxon>
        <taxon>Hyphomicrobiales</taxon>
        <taxon>Methylobacteriaceae</taxon>
        <taxon>Methylobacterium</taxon>
    </lineage>
</organism>
<dbReference type="Proteomes" id="UP001596292">
    <property type="component" value="Unassembled WGS sequence"/>
</dbReference>
<evidence type="ECO:0000313" key="4">
    <source>
        <dbReference type="Proteomes" id="UP001596292"/>
    </source>
</evidence>
<reference evidence="4" key="1">
    <citation type="journal article" date="2019" name="Int. J. Syst. Evol. Microbiol.">
        <title>The Global Catalogue of Microorganisms (GCM) 10K type strain sequencing project: providing services to taxonomists for standard genome sequencing and annotation.</title>
        <authorList>
            <consortium name="The Broad Institute Genomics Platform"/>
            <consortium name="The Broad Institute Genome Sequencing Center for Infectious Disease"/>
            <person name="Wu L."/>
            <person name="Ma J."/>
        </authorList>
    </citation>
    <scope>NUCLEOTIDE SEQUENCE [LARGE SCALE GENOMIC DNA]</scope>
    <source>
        <strain evidence="4">CCUG 48316</strain>
    </source>
</reference>
<evidence type="ECO:0000313" key="3">
    <source>
        <dbReference type="EMBL" id="MFC6788956.1"/>
    </source>
</evidence>
<comment type="caution">
    <text evidence="3">The sequence shown here is derived from an EMBL/GenBank/DDBJ whole genome shotgun (WGS) entry which is preliminary data.</text>
</comment>
<proteinExistence type="predicted"/>
<dbReference type="EMBL" id="JBHSWN010000001">
    <property type="protein sequence ID" value="MFC6788956.1"/>
    <property type="molecule type" value="Genomic_DNA"/>
</dbReference>
<dbReference type="SUPFAM" id="SSF52172">
    <property type="entry name" value="CheY-like"/>
    <property type="match status" value="1"/>
</dbReference>
<dbReference type="InterPro" id="IPR001789">
    <property type="entry name" value="Sig_transdc_resp-reg_receiver"/>
</dbReference>
<gene>
    <name evidence="3" type="ORF">ACFQE0_04530</name>
</gene>
<sequence length="122" mass="12739">MDAMRLAARAILLVEDEYFVMRRLLKALEESGATVVGPASSVAAALTLLDGDAAIDAAILDVNLLGEMVFPVADTLAARGIPFAFATGYDPDVIPARHAAIPLLRKPVDPALAARALFPQAG</sequence>
<keyword evidence="4" id="KW-1185">Reference proteome</keyword>
<protein>
    <submittedName>
        <fullName evidence="3">Response regulator</fullName>
    </submittedName>
</protein>
<dbReference type="RefSeq" id="WP_378967489.1">
    <property type="nucleotide sequence ID" value="NZ_JBHSWN010000001.1"/>
</dbReference>